<dbReference type="SUPFAM" id="SSF63712">
    <property type="entry name" value="Nicotinic receptor ligand binding domain-like"/>
    <property type="match status" value="1"/>
</dbReference>
<protein>
    <submittedName>
        <fullName evidence="9">Uncharacterized protein</fullName>
    </submittedName>
</protein>
<dbReference type="InterPro" id="IPR038050">
    <property type="entry name" value="Neuro_actylchol_rec"/>
</dbReference>
<dbReference type="InterPro" id="IPR036719">
    <property type="entry name" value="Neuro-gated_channel_TM_sf"/>
</dbReference>
<accession>A0A7M7NZR5</accession>
<dbReference type="GO" id="GO:1904315">
    <property type="term" value="F:transmitter-gated monoatomic ion channel activity involved in regulation of postsynaptic membrane potential"/>
    <property type="evidence" value="ECO:0000318"/>
    <property type="project" value="GO_Central"/>
</dbReference>
<feature type="compositionally biased region" description="Basic and acidic residues" evidence="5">
    <location>
        <begin position="406"/>
        <end position="415"/>
    </location>
</feature>
<keyword evidence="10" id="KW-1185">Reference proteome</keyword>
<dbReference type="GO" id="GO:0034220">
    <property type="term" value="P:monoatomic ion transmembrane transport"/>
    <property type="evidence" value="ECO:0000318"/>
    <property type="project" value="GO_Central"/>
</dbReference>
<evidence type="ECO:0000259" key="8">
    <source>
        <dbReference type="Pfam" id="PF02932"/>
    </source>
</evidence>
<dbReference type="AlphaFoldDB" id="A0A7M7NZR5"/>
<feature type="domain" description="Neurotransmitter-gated ion-channel ligand-binding" evidence="7">
    <location>
        <begin position="13"/>
        <end position="218"/>
    </location>
</feature>
<feature type="domain" description="Neurotransmitter-gated ion-channel transmembrane" evidence="8">
    <location>
        <begin position="227"/>
        <end position="443"/>
    </location>
</feature>
<dbReference type="GO" id="GO:0043005">
    <property type="term" value="C:neuron projection"/>
    <property type="evidence" value="ECO:0000318"/>
    <property type="project" value="GO_Central"/>
</dbReference>
<dbReference type="GO" id="GO:0004888">
    <property type="term" value="F:transmembrane signaling receptor activity"/>
    <property type="evidence" value="ECO:0007669"/>
    <property type="project" value="InterPro"/>
</dbReference>
<dbReference type="GO" id="GO:0098794">
    <property type="term" value="C:postsynapse"/>
    <property type="evidence" value="ECO:0007669"/>
    <property type="project" value="GOC"/>
</dbReference>
<feature type="transmembrane region" description="Helical" evidence="6">
    <location>
        <begin position="286"/>
        <end position="307"/>
    </location>
</feature>
<dbReference type="EnsemblMetazoa" id="XM_030988120">
    <property type="protein sequence ID" value="XP_030843980"/>
    <property type="gene ID" value="LOC115918727"/>
</dbReference>
<dbReference type="GO" id="GO:0007268">
    <property type="term" value="P:chemical synaptic transmission"/>
    <property type="evidence" value="ECO:0000318"/>
    <property type="project" value="GO_Central"/>
</dbReference>
<sequence>MCTNNGSNLSAEGRLIRDLIDTGYDPRERPLRNNRDIVYVDVLFVLFALFELNDRRQVVSGSAWVELMWKDPRLSWNETEYDGIQYLNLDPETIWMPRVIMQNSAMESLEDPFAMHHSYAIIFSDGYIRVTVPARFVTFCLTNVVNFPFDNQTCTVTVSSPSMPGASFTPRNLASKMGDVPSNQWEVGLGDVYETVHMDPRINMNYSKIHFEITLTRKSYYFVINLMLPSSLINAMSLVAFWVPLDSGEKLSTAVSLLLGVVVFQIVVTDMLPVSDGDMPLLARYIFVNFLVSCGCLLSCIINFNIYKSARKIRGRFWRAFWFGFLAKIVCVRNDFGKKEKETVANSQPKPGEIGSGQLIWRYRHGRQTPNGSIHSNRSSPPPSRPSSIDGDRHPSSNGISSGAGKEQEKDKVKEERTEMEVIAEIVNRLIFIMFFILYLSFLIYWFVMQNFPSSPIWT</sequence>
<dbReference type="PANTHER" id="PTHR18945">
    <property type="entry name" value="NEUROTRANSMITTER GATED ION CHANNEL"/>
    <property type="match status" value="1"/>
</dbReference>
<organism evidence="9 10">
    <name type="scientific">Strongylocentrotus purpuratus</name>
    <name type="common">Purple sea urchin</name>
    <dbReference type="NCBI Taxonomy" id="7668"/>
    <lineage>
        <taxon>Eukaryota</taxon>
        <taxon>Metazoa</taxon>
        <taxon>Echinodermata</taxon>
        <taxon>Eleutherozoa</taxon>
        <taxon>Echinozoa</taxon>
        <taxon>Echinoidea</taxon>
        <taxon>Euechinoidea</taxon>
        <taxon>Echinacea</taxon>
        <taxon>Camarodonta</taxon>
        <taxon>Echinidea</taxon>
        <taxon>Strongylocentrotidae</taxon>
        <taxon>Strongylocentrotus</taxon>
    </lineage>
</organism>
<dbReference type="InterPro" id="IPR036734">
    <property type="entry name" value="Neur_chan_lig-bd_sf"/>
</dbReference>
<dbReference type="InterPro" id="IPR006202">
    <property type="entry name" value="Neur_chan_lig-bd"/>
</dbReference>
<dbReference type="GO" id="GO:0005892">
    <property type="term" value="C:acetylcholine-gated channel complex"/>
    <property type="evidence" value="ECO:0000318"/>
    <property type="project" value="GO_Central"/>
</dbReference>
<comment type="subcellular location">
    <subcellularLocation>
        <location evidence="1">Membrane</location>
        <topology evidence="1">Multi-pass membrane protein</topology>
    </subcellularLocation>
</comment>
<dbReference type="OMA" id="IHETSCE"/>
<dbReference type="SUPFAM" id="SSF90112">
    <property type="entry name" value="Neurotransmitter-gated ion-channel transmembrane pore"/>
    <property type="match status" value="1"/>
</dbReference>
<dbReference type="OrthoDB" id="6097796at2759"/>
<keyword evidence="2 6" id="KW-0812">Transmembrane</keyword>
<proteinExistence type="predicted"/>
<name>A0A7M7NZR5_STRPU</name>
<dbReference type="GO" id="GO:0005231">
    <property type="term" value="F:excitatory extracellular ligand-gated monoatomic ion channel activity"/>
    <property type="evidence" value="ECO:0000318"/>
    <property type="project" value="GO_Central"/>
</dbReference>
<dbReference type="InterPro" id="IPR006201">
    <property type="entry name" value="Neur_channel"/>
</dbReference>
<reference evidence="9" key="2">
    <citation type="submission" date="2021-01" db="UniProtKB">
        <authorList>
            <consortium name="EnsemblMetazoa"/>
        </authorList>
    </citation>
    <scope>IDENTIFICATION</scope>
</reference>
<evidence type="ECO:0000256" key="2">
    <source>
        <dbReference type="ARBA" id="ARBA00022692"/>
    </source>
</evidence>
<feature type="transmembrane region" description="Helical" evidence="6">
    <location>
        <begin position="220"/>
        <end position="243"/>
    </location>
</feature>
<evidence type="ECO:0000256" key="3">
    <source>
        <dbReference type="ARBA" id="ARBA00022989"/>
    </source>
</evidence>
<evidence type="ECO:0000313" key="9">
    <source>
        <dbReference type="EnsemblMetazoa" id="XP_030843980"/>
    </source>
</evidence>
<keyword evidence="3 6" id="KW-1133">Transmembrane helix</keyword>
<dbReference type="Gene3D" id="1.20.58.390">
    <property type="entry name" value="Neurotransmitter-gated ion-channel transmembrane domain"/>
    <property type="match status" value="1"/>
</dbReference>
<dbReference type="Gene3D" id="2.70.170.10">
    <property type="entry name" value="Neurotransmitter-gated ion-channel ligand-binding domain"/>
    <property type="match status" value="1"/>
</dbReference>
<dbReference type="FunFam" id="1.20.58.390:FF:000099">
    <property type="entry name" value="Cholinergic receptor, nicotinic, epsilon"/>
    <property type="match status" value="1"/>
</dbReference>
<evidence type="ECO:0000313" key="10">
    <source>
        <dbReference type="Proteomes" id="UP000007110"/>
    </source>
</evidence>
<dbReference type="Pfam" id="PF02931">
    <property type="entry name" value="Neur_chan_LBD"/>
    <property type="match status" value="1"/>
</dbReference>
<dbReference type="Pfam" id="PF02932">
    <property type="entry name" value="Neur_chan_memb"/>
    <property type="match status" value="1"/>
</dbReference>
<feature type="transmembrane region" description="Helical" evidence="6">
    <location>
        <begin position="426"/>
        <end position="448"/>
    </location>
</feature>
<evidence type="ECO:0000256" key="4">
    <source>
        <dbReference type="ARBA" id="ARBA00023136"/>
    </source>
</evidence>
<dbReference type="InterPro" id="IPR006029">
    <property type="entry name" value="Neurotrans-gated_channel_TM"/>
</dbReference>
<dbReference type="PRINTS" id="PR00252">
    <property type="entry name" value="NRIONCHANNEL"/>
</dbReference>
<evidence type="ECO:0000259" key="7">
    <source>
        <dbReference type="Pfam" id="PF02931"/>
    </source>
</evidence>
<dbReference type="GO" id="GO:0042391">
    <property type="term" value="P:regulation of membrane potential"/>
    <property type="evidence" value="ECO:0000318"/>
    <property type="project" value="GO_Central"/>
</dbReference>
<evidence type="ECO:0000256" key="5">
    <source>
        <dbReference type="SAM" id="MobiDB-lite"/>
    </source>
</evidence>
<dbReference type="CDD" id="cd19051">
    <property type="entry name" value="LGIC_TM_cation"/>
    <property type="match status" value="1"/>
</dbReference>
<feature type="region of interest" description="Disordered" evidence="5">
    <location>
        <begin position="370"/>
        <end position="415"/>
    </location>
</feature>
<dbReference type="InParanoid" id="A0A7M7NZR5"/>
<dbReference type="KEGG" id="spu:115918727"/>
<dbReference type="Proteomes" id="UP000007110">
    <property type="component" value="Unassembled WGS sequence"/>
</dbReference>
<dbReference type="CDD" id="cd18989">
    <property type="entry name" value="LGIC_ECD_cation"/>
    <property type="match status" value="1"/>
</dbReference>
<dbReference type="GO" id="GO:0045202">
    <property type="term" value="C:synapse"/>
    <property type="evidence" value="ECO:0000318"/>
    <property type="project" value="GO_Central"/>
</dbReference>
<dbReference type="RefSeq" id="XP_030843980.1">
    <property type="nucleotide sequence ID" value="XM_030988120.1"/>
</dbReference>
<evidence type="ECO:0000256" key="1">
    <source>
        <dbReference type="ARBA" id="ARBA00004141"/>
    </source>
</evidence>
<keyword evidence="4 6" id="KW-0472">Membrane</keyword>
<reference evidence="10" key="1">
    <citation type="submission" date="2015-02" db="EMBL/GenBank/DDBJ databases">
        <title>Genome sequencing for Strongylocentrotus purpuratus.</title>
        <authorList>
            <person name="Murali S."/>
            <person name="Liu Y."/>
            <person name="Vee V."/>
            <person name="English A."/>
            <person name="Wang M."/>
            <person name="Skinner E."/>
            <person name="Han Y."/>
            <person name="Muzny D.M."/>
            <person name="Worley K.C."/>
            <person name="Gibbs R.A."/>
        </authorList>
    </citation>
    <scope>NUCLEOTIDE SEQUENCE</scope>
</reference>
<dbReference type="GO" id="GO:0005886">
    <property type="term" value="C:plasma membrane"/>
    <property type="evidence" value="ECO:0000318"/>
    <property type="project" value="GO_Central"/>
</dbReference>
<dbReference type="GeneID" id="115918727"/>
<dbReference type="FunFam" id="2.70.170.10:FF:000075">
    <property type="entry name" value="Uncharacterized protein"/>
    <property type="match status" value="1"/>
</dbReference>
<evidence type="ECO:0000256" key="6">
    <source>
        <dbReference type="SAM" id="Phobius"/>
    </source>
</evidence>